<accession>A0AAV1XC30</accession>
<feature type="region of interest" description="Disordered" evidence="1">
    <location>
        <begin position="1"/>
        <end position="25"/>
    </location>
</feature>
<dbReference type="EMBL" id="CAXHTB010000013">
    <property type="protein sequence ID" value="CAL0318568.1"/>
    <property type="molecule type" value="Genomic_DNA"/>
</dbReference>
<dbReference type="AlphaFoldDB" id="A0AAV1XC30"/>
<name>A0AAV1XC30_LUPLU</name>
<gene>
    <name evidence="2" type="ORF">LLUT_LOCUS19628</name>
</gene>
<proteinExistence type="predicted"/>
<sequence length="82" mass="8978">MAIVFDESHGNDTKEERQGPVGDASKTLEERGVVIRFVIDRRPVPESSVDLAEYVKKFLAGLLSTTIIGISLLGRDYTGLSI</sequence>
<evidence type="ECO:0000313" key="3">
    <source>
        <dbReference type="Proteomes" id="UP001497480"/>
    </source>
</evidence>
<reference evidence="2 3" key="1">
    <citation type="submission" date="2024-03" db="EMBL/GenBank/DDBJ databases">
        <authorList>
            <person name="Martinez-Hernandez J."/>
        </authorList>
    </citation>
    <scope>NUCLEOTIDE SEQUENCE [LARGE SCALE GENOMIC DNA]</scope>
</reference>
<dbReference type="Proteomes" id="UP001497480">
    <property type="component" value="Unassembled WGS sequence"/>
</dbReference>
<evidence type="ECO:0000313" key="2">
    <source>
        <dbReference type="EMBL" id="CAL0318568.1"/>
    </source>
</evidence>
<evidence type="ECO:0000256" key="1">
    <source>
        <dbReference type="SAM" id="MobiDB-lite"/>
    </source>
</evidence>
<organism evidence="2 3">
    <name type="scientific">Lupinus luteus</name>
    <name type="common">European yellow lupine</name>
    <dbReference type="NCBI Taxonomy" id="3873"/>
    <lineage>
        <taxon>Eukaryota</taxon>
        <taxon>Viridiplantae</taxon>
        <taxon>Streptophyta</taxon>
        <taxon>Embryophyta</taxon>
        <taxon>Tracheophyta</taxon>
        <taxon>Spermatophyta</taxon>
        <taxon>Magnoliopsida</taxon>
        <taxon>eudicotyledons</taxon>
        <taxon>Gunneridae</taxon>
        <taxon>Pentapetalae</taxon>
        <taxon>rosids</taxon>
        <taxon>fabids</taxon>
        <taxon>Fabales</taxon>
        <taxon>Fabaceae</taxon>
        <taxon>Papilionoideae</taxon>
        <taxon>50 kb inversion clade</taxon>
        <taxon>genistoids sensu lato</taxon>
        <taxon>core genistoids</taxon>
        <taxon>Genisteae</taxon>
        <taxon>Lupinus</taxon>
    </lineage>
</organism>
<protein>
    <submittedName>
        <fullName evidence="2">Uncharacterized protein</fullName>
    </submittedName>
</protein>
<keyword evidence="3" id="KW-1185">Reference proteome</keyword>
<feature type="compositionally biased region" description="Basic and acidic residues" evidence="1">
    <location>
        <begin position="1"/>
        <end position="18"/>
    </location>
</feature>
<comment type="caution">
    <text evidence="2">The sequence shown here is derived from an EMBL/GenBank/DDBJ whole genome shotgun (WGS) entry which is preliminary data.</text>
</comment>